<organism evidence="1 2">
    <name type="scientific">Desmophyllum pertusum</name>
    <dbReference type="NCBI Taxonomy" id="174260"/>
    <lineage>
        <taxon>Eukaryota</taxon>
        <taxon>Metazoa</taxon>
        <taxon>Cnidaria</taxon>
        <taxon>Anthozoa</taxon>
        <taxon>Hexacorallia</taxon>
        <taxon>Scleractinia</taxon>
        <taxon>Caryophylliina</taxon>
        <taxon>Caryophylliidae</taxon>
        <taxon>Desmophyllum</taxon>
    </lineage>
</organism>
<keyword evidence="2" id="KW-1185">Reference proteome</keyword>
<dbReference type="GO" id="GO:0030731">
    <property type="term" value="F:guanidinoacetate N-methyltransferase activity"/>
    <property type="evidence" value="ECO:0007669"/>
    <property type="project" value="UniProtKB-EC"/>
</dbReference>
<accession>A0A9W9YKR5</accession>
<dbReference type="EMBL" id="MU827328">
    <property type="protein sequence ID" value="KAJ7355066.1"/>
    <property type="molecule type" value="Genomic_DNA"/>
</dbReference>
<reference evidence="1" key="1">
    <citation type="submission" date="2023-01" db="EMBL/GenBank/DDBJ databases">
        <title>Genome assembly of the deep-sea coral Lophelia pertusa.</title>
        <authorList>
            <person name="Herrera S."/>
            <person name="Cordes E."/>
        </authorList>
    </citation>
    <scope>NUCLEOTIDE SEQUENCE</scope>
    <source>
        <strain evidence="1">USNM1676648</strain>
        <tissue evidence="1">Polyp</tissue>
    </source>
</reference>
<name>A0A9W9YKR5_9CNID</name>
<dbReference type="GO" id="GO:0032259">
    <property type="term" value="P:methylation"/>
    <property type="evidence" value="ECO:0007669"/>
    <property type="project" value="UniProtKB-KW"/>
</dbReference>
<sequence>MSFAEYKERISKDDTVIIFLGHNSMQTVTVTPGKVHQTKIWSTTTLRHDGRKFGTKMYSMNRKRLGISPSPNPRVVDS</sequence>
<dbReference type="EC" id="2.1.1.2" evidence="1"/>
<keyword evidence="1" id="KW-0489">Methyltransferase</keyword>
<dbReference type="AlphaFoldDB" id="A0A9W9YKR5"/>
<dbReference type="Proteomes" id="UP001163046">
    <property type="component" value="Unassembled WGS sequence"/>
</dbReference>
<evidence type="ECO:0000313" key="2">
    <source>
        <dbReference type="Proteomes" id="UP001163046"/>
    </source>
</evidence>
<keyword evidence="1" id="KW-0808">Transferase</keyword>
<dbReference type="Gene3D" id="3.10.330.20">
    <property type="match status" value="1"/>
</dbReference>
<comment type="caution">
    <text evidence="1">The sequence shown here is derived from an EMBL/GenBank/DDBJ whole genome shotgun (WGS) entry which is preliminary data.</text>
</comment>
<gene>
    <name evidence="1" type="primary">TRMT61A_2</name>
    <name evidence="1" type="ORF">OS493_028286</name>
</gene>
<proteinExistence type="predicted"/>
<evidence type="ECO:0000313" key="1">
    <source>
        <dbReference type="EMBL" id="KAJ7355066.1"/>
    </source>
</evidence>
<protein>
    <submittedName>
        <fullName evidence="1">tRNA (Adenine(58)-N(1))-methyltransferase catalytic subunit trmt61a</fullName>
        <ecNumber evidence="1">2.1.1.2</ecNumber>
    </submittedName>
</protein>